<keyword evidence="2" id="KW-1185">Reference proteome</keyword>
<reference evidence="1 2" key="1">
    <citation type="journal article" date="2024" name="bioRxiv">
        <title>A reference genome for Trichogramma kaykai: A tiny desert-dwelling parasitoid wasp with competing sex-ratio distorters.</title>
        <authorList>
            <person name="Culotta J."/>
            <person name="Lindsey A.R."/>
        </authorList>
    </citation>
    <scope>NUCLEOTIDE SEQUENCE [LARGE SCALE GENOMIC DNA]</scope>
    <source>
        <strain evidence="1 2">KSX58</strain>
    </source>
</reference>
<evidence type="ECO:0000313" key="1">
    <source>
        <dbReference type="EMBL" id="KAL3406135.1"/>
    </source>
</evidence>
<dbReference type="AlphaFoldDB" id="A0ABD2XLT8"/>
<proteinExistence type="predicted"/>
<sequence>MLSLVVDGDVGESSRRGAAAAAAARAKRHRPRVAASLHGIHQHCAILSIYIHEAVETRAHNFIMLKYLKARTLRVV</sequence>
<name>A0ABD2XLT8_9HYME</name>
<comment type="caution">
    <text evidence="1">The sequence shown here is derived from an EMBL/GenBank/DDBJ whole genome shotgun (WGS) entry which is preliminary data.</text>
</comment>
<dbReference type="EMBL" id="JBJJXI010000019">
    <property type="protein sequence ID" value="KAL3406135.1"/>
    <property type="molecule type" value="Genomic_DNA"/>
</dbReference>
<gene>
    <name evidence="1" type="ORF">TKK_001520</name>
</gene>
<accession>A0ABD2XLT8</accession>
<evidence type="ECO:0000313" key="2">
    <source>
        <dbReference type="Proteomes" id="UP001627154"/>
    </source>
</evidence>
<protein>
    <submittedName>
        <fullName evidence="1">Uncharacterized protein</fullName>
    </submittedName>
</protein>
<organism evidence="1 2">
    <name type="scientific">Trichogramma kaykai</name>
    <dbReference type="NCBI Taxonomy" id="54128"/>
    <lineage>
        <taxon>Eukaryota</taxon>
        <taxon>Metazoa</taxon>
        <taxon>Ecdysozoa</taxon>
        <taxon>Arthropoda</taxon>
        <taxon>Hexapoda</taxon>
        <taxon>Insecta</taxon>
        <taxon>Pterygota</taxon>
        <taxon>Neoptera</taxon>
        <taxon>Endopterygota</taxon>
        <taxon>Hymenoptera</taxon>
        <taxon>Apocrita</taxon>
        <taxon>Proctotrupomorpha</taxon>
        <taxon>Chalcidoidea</taxon>
        <taxon>Trichogrammatidae</taxon>
        <taxon>Trichogramma</taxon>
    </lineage>
</organism>
<dbReference type="Proteomes" id="UP001627154">
    <property type="component" value="Unassembled WGS sequence"/>
</dbReference>